<keyword evidence="2" id="KW-1185">Reference proteome</keyword>
<reference evidence="1 2" key="1">
    <citation type="submission" date="2022-05" db="EMBL/GenBank/DDBJ databases">
        <authorList>
            <consortium name="Genoscope - CEA"/>
            <person name="William W."/>
        </authorList>
    </citation>
    <scope>NUCLEOTIDE SEQUENCE [LARGE SCALE GENOMIC DNA]</scope>
</reference>
<name>A0ABN8LRB6_9CNID</name>
<organism evidence="1 2">
    <name type="scientific">Porites evermanni</name>
    <dbReference type="NCBI Taxonomy" id="104178"/>
    <lineage>
        <taxon>Eukaryota</taxon>
        <taxon>Metazoa</taxon>
        <taxon>Cnidaria</taxon>
        <taxon>Anthozoa</taxon>
        <taxon>Hexacorallia</taxon>
        <taxon>Scleractinia</taxon>
        <taxon>Fungiina</taxon>
        <taxon>Poritidae</taxon>
        <taxon>Porites</taxon>
    </lineage>
</organism>
<feature type="non-terminal residue" evidence="1">
    <location>
        <position position="1"/>
    </location>
</feature>
<protein>
    <submittedName>
        <fullName evidence="1">Uncharacterized protein</fullName>
    </submittedName>
</protein>
<gene>
    <name evidence="1" type="ORF">PEVE_00004222</name>
</gene>
<accession>A0ABN8LRB6</accession>
<proteinExistence type="predicted"/>
<evidence type="ECO:0000313" key="2">
    <source>
        <dbReference type="Proteomes" id="UP001159427"/>
    </source>
</evidence>
<comment type="caution">
    <text evidence="1">The sequence shown here is derived from an EMBL/GenBank/DDBJ whole genome shotgun (WGS) entry which is preliminary data.</text>
</comment>
<evidence type="ECO:0000313" key="1">
    <source>
        <dbReference type="EMBL" id="CAH3019771.1"/>
    </source>
</evidence>
<dbReference type="Proteomes" id="UP001159427">
    <property type="component" value="Unassembled WGS sequence"/>
</dbReference>
<sequence>AYHEGASLLQRCSAESVKTILDSEEARNNRISLQAYHQQVDVFCQSSDHERTMVIAFDKGSNSPAEMALLKKSAYKTMHLLPLPHHPIDADMKTTSRKQYWEVNSL</sequence>
<dbReference type="EMBL" id="CALNXI010000126">
    <property type="protein sequence ID" value="CAH3019771.1"/>
    <property type="molecule type" value="Genomic_DNA"/>
</dbReference>